<feature type="region of interest" description="Disordered" evidence="7">
    <location>
        <begin position="1249"/>
        <end position="1287"/>
    </location>
</feature>
<dbReference type="EMBL" id="CP048993">
    <property type="protein sequence ID" value="QID81253.1"/>
    <property type="molecule type" value="Genomic_DNA"/>
</dbReference>
<dbReference type="InterPro" id="IPR008937">
    <property type="entry name" value="Ras-like_GEF"/>
</dbReference>
<dbReference type="SUPFAM" id="SSF50044">
    <property type="entry name" value="SH3-domain"/>
    <property type="match status" value="1"/>
</dbReference>
<feature type="region of interest" description="Disordered" evidence="7">
    <location>
        <begin position="553"/>
        <end position="574"/>
    </location>
</feature>
<feature type="compositionally biased region" description="Basic and acidic residues" evidence="7">
    <location>
        <begin position="1249"/>
        <end position="1259"/>
    </location>
</feature>
<feature type="region of interest" description="Disordered" evidence="7">
    <location>
        <begin position="1570"/>
        <end position="1589"/>
    </location>
</feature>
<evidence type="ECO:0000259" key="10">
    <source>
        <dbReference type="PROSITE" id="PS50212"/>
    </source>
</evidence>
<keyword evidence="12" id="KW-1185">Reference proteome</keyword>
<gene>
    <name evidence="11" type="primary">CDC25_1</name>
    <name evidence="11" type="ORF">GRS66_003621</name>
</gene>
<dbReference type="Pfam" id="PF00618">
    <property type="entry name" value="RasGEF_N"/>
    <property type="match status" value="1"/>
</dbReference>
<dbReference type="PROSITE" id="PS50009">
    <property type="entry name" value="RASGEF_CAT"/>
    <property type="match status" value="1"/>
</dbReference>
<dbReference type="CDD" id="cd11883">
    <property type="entry name" value="SH3_Sdc25"/>
    <property type="match status" value="1"/>
</dbReference>
<feature type="region of interest" description="Disordered" evidence="7">
    <location>
        <begin position="121"/>
        <end position="243"/>
    </location>
</feature>
<dbReference type="InterPro" id="IPR019804">
    <property type="entry name" value="Ras_G-nucl-exch_fac_CS"/>
</dbReference>
<name>A0A6C1DXA2_SACPS</name>
<dbReference type="Gene3D" id="1.10.840.10">
    <property type="entry name" value="Ras guanine-nucleotide exchange factors catalytic domain"/>
    <property type="match status" value="1"/>
</dbReference>
<dbReference type="FunFam" id="2.30.30.40:FF:000343">
    <property type="entry name" value="Cell division cycle-related protein"/>
    <property type="match status" value="1"/>
</dbReference>
<dbReference type="SMART" id="SM00147">
    <property type="entry name" value="RasGEF"/>
    <property type="match status" value="1"/>
</dbReference>
<dbReference type="InterPro" id="IPR023578">
    <property type="entry name" value="Ras_GEF_dom_sf"/>
</dbReference>
<feature type="compositionally biased region" description="Low complexity" evidence="7">
    <location>
        <begin position="143"/>
        <end position="158"/>
    </location>
</feature>
<dbReference type="PROSITE" id="PS50002">
    <property type="entry name" value="SH3"/>
    <property type="match status" value="1"/>
</dbReference>
<feature type="compositionally biased region" description="Polar residues" evidence="7">
    <location>
        <begin position="1260"/>
        <end position="1269"/>
    </location>
</feature>
<dbReference type="OrthoDB" id="546434at2759"/>
<dbReference type="SMART" id="SM00326">
    <property type="entry name" value="SH3"/>
    <property type="match status" value="1"/>
</dbReference>
<feature type="compositionally biased region" description="Basic and acidic residues" evidence="7">
    <location>
        <begin position="359"/>
        <end position="375"/>
    </location>
</feature>
<feature type="domain" description="Ras-GEF" evidence="9">
    <location>
        <begin position="1305"/>
        <end position="1542"/>
    </location>
</feature>
<keyword evidence="1 6" id="KW-0728">SH3 domain</keyword>
<feature type="domain" description="N-terminal Ras-GEF" evidence="10">
    <location>
        <begin position="1117"/>
        <end position="1247"/>
    </location>
</feature>
<dbReference type="PROSITE" id="PS50212">
    <property type="entry name" value="RASGEF_NTER"/>
    <property type="match status" value="1"/>
</dbReference>
<evidence type="ECO:0000313" key="12">
    <source>
        <dbReference type="Proteomes" id="UP000501346"/>
    </source>
</evidence>
<dbReference type="InterPro" id="IPR000651">
    <property type="entry name" value="Ras-like_Gua-exchang_fac_N"/>
</dbReference>
<evidence type="ECO:0000256" key="3">
    <source>
        <dbReference type="ARBA" id="ARBA00022658"/>
    </source>
</evidence>
<dbReference type="PANTHER" id="PTHR23113:SF368">
    <property type="entry name" value="CELL DIVISION CONTROL PROTEIN 25"/>
    <property type="match status" value="1"/>
</dbReference>
<dbReference type="Pfam" id="PF00018">
    <property type="entry name" value="SH3_1"/>
    <property type="match status" value="1"/>
</dbReference>
<proteinExistence type="predicted"/>
<evidence type="ECO:0000256" key="4">
    <source>
        <dbReference type="ARBA" id="ARBA00023306"/>
    </source>
</evidence>
<dbReference type="Gene3D" id="2.30.30.40">
    <property type="entry name" value="SH3 Domains"/>
    <property type="match status" value="1"/>
</dbReference>
<dbReference type="SUPFAM" id="SSF48366">
    <property type="entry name" value="Ras GEF"/>
    <property type="match status" value="1"/>
</dbReference>
<feature type="compositionally biased region" description="Low complexity" evidence="7">
    <location>
        <begin position="20"/>
        <end position="53"/>
    </location>
</feature>
<evidence type="ECO:0000256" key="6">
    <source>
        <dbReference type="PROSITE-ProRule" id="PRU00192"/>
    </source>
</evidence>
<dbReference type="CDD" id="cd06224">
    <property type="entry name" value="REM"/>
    <property type="match status" value="1"/>
</dbReference>
<reference evidence="11 12" key="1">
    <citation type="journal article" date="2019" name="BMC Genomics">
        <title>Chromosome level assembly and comparative genome analysis confirm lager-brewing yeasts originated from a single hybridization.</title>
        <authorList>
            <person name="Salazar A.N."/>
            <person name="Gorter de Vries A.R."/>
            <person name="van den Broek M."/>
            <person name="Brouwers N."/>
            <person name="de la Torre Cortes P."/>
            <person name="Kuijpers N.G.A."/>
            <person name="Daran J.G."/>
            <person name="Abeel T."/>
        </authorList>
    </citation>
    <scope>NUCLEOTIDE SEQUENCE [LARGE SCALE GENOMIC DNA]</scope>
    <source>
        <strain evidence="11 12">CBS 1483</strain>
    </source>
</reference>
<feature type="region of interest" description="Disordered" evidence="7">
    <location>
        <begin position="1"/>
        <end position="53"/>
    </location>
</feature>
<dbReference type="PROSITE" id="PS00720">
    <property type="entry name" value="RASGEF"/>
    <property type="match status" value="1"/>
</dbReference>
<dbReference type="InterPro" id="IPR036028">
    <property type="entry name" value="SH3-like_dom_sf"/>
</dbReference>
<accession>A0A6C1DXA2</accession>
<protein>
    <submittedName>
        <fullName evidence="11">Cell division cycle-protein</fullName>
    </submittedName>
</protein>
<feature type="compositionally biased region" description="Polar residues" evidence="7">
    <location>
        <begin position="1"/>
        <end position="14"/>
    </location>
</feature>
<dbReference type="GO" id="GO:0005085">
    <property type="term" value="F:guanyl-nucleotide exchange factor activity"/>
    <property type="evidence" value="ECO:0007669"/>
    <property type="project" value="UniProtKB-KW"/>
</dbReference>
<evidence type="ECO:0000256" key="2">
    <source>
        <dbReference type="ARBA" id="ARBA00022618"/>
    </source>
</evidence>
<organism evidence="11 12">
    <name type="scientific">Saccharomyces pastorianus</name>
    <name type="common">Lager yeast</name>
    <name type="synonym">Saccharomyces cerevisiae x Saccharomyces eubayanus</name>
    <dbReference type="NCBI Taxonomy" id="27292"/>
    <lineage>
        <taxon>Eukaryota</taxon>
        <taxon>Fungi</taxon>
        <taxon>Dikarya</taxon>
        <taxon>Ascomycota</taxon>
        <taxon>Saccharomycotina</taxon>
        <taxon>Saccharomycetes</taxon>
        <taxon>Saccharomycetales</taxon>
        <taxon>Saccharomycetaceae</taxon>
        <taxon>Saccharomyces</taxon>
    </lineage>
</organism>
<evidence type="ECO:0000256" key="1">
    <source>
        <dbReference type="ARBA" id="ARBA00022443"/>
    </source>
</evidence>
<dbReference type="CDD" id="cd00155">
    <property type="entry name" value="RasGEF"/>
    <property type="match status" value="1"/>
</dbReference>
<feature type="compositionally biased region" description="Polar residues" evidence="7">
    <location>
        <begin position="211"/>
        <end position="238"/>
    </location>
</feature>
<dbReference type="PANTHER" id="PTHR23113">
    <property type="entry name" value="GUANINE NUCLEOTIDE EXCHANGE FACTOR"/>
    <property type="match status" value="1"/>
</dbReference>
<dbReference type="GO" id="GO:0051301">
    <property type="term" value="P:cell division"/>
    <property type="evidence" value="ECO:0007669"/>
    <property type="project" value="UniProtKB-KW"/>
</dbReference>
<keyword evidence="2 11" id="KW-0132">Cell division</keyword>
<feature type="compositionally biased region" description="Basic residues" evidence="7">
    <location>
        <begin position="130"/>
        <end position="139"/>
    </location>
</feature>
<dbReference type="Proteomes" id="UP000501346">
    <property type="component" value="Chromosome ScXII"/>
</dbReference>
<evidence type="ECO:0000256" key="5">
    <source>
        <dbReference type="PROSITE-ProRule" id="PRU00168"/>
    </source>
</evidence>
<sequence length="1589" mass="179072">MSDTNTSIPNTSSAREAGNASQTPSISSSSNTSTTTNTESSSASLSSSPSTSELTSIRPIGIVVAAYDFNYPIKKDSSSQLLSVQQGETIYILNKNSSGWWDGLVIDDSNGKVNRGWFPQNFGRPLRDSHLRKHSHPMKKYSSSKSSRRSSLNSLGNSAYLHVPRNPSKSRRGSSTLSASLSNAHNAETSSGHNNTVSMNNSPFSAPNDASHITPQSSNFNSNASLSQDMTKSADGSSEMNTNAIMNNNETNLQTSGEKAGPPLVAEETIKILPLEEIEMIINGIHSNIASTWSPIPLITKTSDYKLVYYNKDLDIYCSELPLISNSIMESDDICDSEPKFPPNDHLVNLYTRDLRKNANIEDSSTRSKQSESEQNRSSLLMEKQDSKETDGNNNSINDDDNNNENNKNEFNEAGPSSLNSLSAPDLTQNIQSRVVAPSRSSILAKSDIFYHYSRDIKLWTELQDLTVYYTKTAHKMFLKKNRLNFTKYFDLISDSIVFTQLGCRLMQHEIKAKSCSKEIKKIFKGLISSLSRISINSHLYFDSAFHRKKMDTMNDKDNDNQENNCSRTEGDDGKIEVDSVHDLVSVPLSGKRNVSTSTTDTLTPMRSSFSTVNENDMENFSVLGPRNSVNSVVTPRTSIQNSTLEDFSPSNKNFKSAKSIYEMVDVEFSKFLRHVQLLYFVLQSSVFSDDNTLPQLLPRFFKGSFSGGSWTNPFSTFITDEFGNATKNKAVTSNEVTASSSKNSSISRIPPKMADAIASASGYSANSETNSQIDLKASSAASGSVFTPFNRPSHNRTFSRARVSKRKKKYPLTVDTLNTMKKKSSQIFEKLNNATGEHLKIISKPKSRIRNLEINSSTYEQINQNVLLLEILENLDLSIFINLKNLIKTPSILLDLESEEFLVHAMSSVSSVLTEFFDIKQAFHDIVIRLIMTTQQTTLDDPYLFSSMRSNFPVGHHEPFKNISNTPLVKGPFHKKNEQLALSLFHVLVSQDVEFNNLEFLNNSDDFKDACEKYVEISNLACIIVDQLIEERENLLNYAARMMKNNLTAELLKGEQEKWFDIYSEDYSDDDSENDEAIIDDELGSEDYIERKAANIEKNLPWFLTSDYETSLVYDSRGKIRGGTKEALIEHLTSHELVDAAFNVTMLITFRSILTTREFFYALIYRYNLYPPEGLSYDDYNIWIEKKSNPIKCRVVNIMRTFLTQYWTRNYYEPGIPLILNFAKMVVSEKIPGAEDLLQKINEKLINENEKEPVDPKQQDSVSAVVQTTKRDNKSPIHMSSSSLPSSASSAFFRLKKLKLLDIDPYTYATQLTVLEHDLYLRITMFECLDRAWGTKYCNMGGSPNITKFIANANTLTNFVSHTIVKQADVKTRSKLTQYFVTVAQHCKELNNFSSMTAIVSALYSSPIYRLKKTWDLVSTESKDLLKNLNNLMDSKRNFVKYRELLRSVTDVACVPFFGVYLSDLTFTFVGNPDFLHNSTNIINFSKRTKIANIVEEIISFKRFHYKLKRLDDIQTVIEASLENVPHIEKQYQLSLQVEPRSGNTKGSTHASSASGTKTAKFLSEFTDDKNGNFLKLGKKKPPSRLFR</sequence>
<dbReference type="FunFam" id="1.20.870.10:FF:000020">
    <property type="entry name" value="Cell division control protein 25"/>
    <property type="match status" value="1"/>
</dbReference>
<dbReference type="GO" id="GO:0005886">
    <property type="term" value="C:plasma membrane"/>
    <property type="evidence" value="ECO:0007669"/>
    <property type="project" value="TreeGrafter"/>
</dbReference>
<keyword evidence="3 5" id="KW-0344">Guanine-nucleotide releasing factor</keyword>
<dbReference type="Gene3D" id="1.20.870.10">
    <property type="entry name" value="Son of sevenless (SoS) protein Chain: S domain 1"/>
    <property type="match status" value="1"/>
</dbReference>
<feature type="domain" description="SH3" evidence="8">
    <location>
        <begin position="58"/>
        <end position="128"/>
    </location>
</feature>
<evidence type="ECO:0000259" key="9">
    <source>
        <dbReference type="PROSITE" id="PS50009"/>
    </source>
</evidence>
<dbReference type="Pfam" id="PF00617">
    <property type="entry name" value="RasGEF"/>
    <property type="match status" value="1"/>
</dbReference>
<feature type="compositionally biased region" description="Basic residues" evidence="7">
    <location>
        <begin position="1578"/>
        <end position="1589"/>
    </location>
</feature>
<evidence type="ECO:0000256" key="7">
    <source>
        <dbReference type="SAM" id="MobiDB-lite"/>
    </source>
</evidence>
<dbReference type="SMART" id="SM00229">
    <property type="entry name" value="RasGEFN"/>
    <property type="match status" value="1"/>
</dbReference>
<keyword evidence="4" id="KW-0131">Cell cycle</keyword>
<feature type="compositionally biased region" description="Polar residues" evidence="7">
    <location>
        <begin position="415"/>
        <end position="424"/>
    </location>
</feature>
<dbReference type="InterPro" id="IPR001452">
    <property type="entry name" value="SH3_domain"/>
</dbReference>
<evidence type="ECO:0000259" key="8">
    <source>
        <dbReference type="PROSITE" id="PS50002"/>
    </source>
</evidence>
<dbReference type="InterPro" id="IPR036964">
    <property type="entry name" value="RASGEF_cat_dom_sf"/>
</dbReference>
<dbReference type="InterPro" id="IPR001895">
    <property type="entry name" value="RASGEF_cat_dom"/>
</dbReference>
<feature type="region of interest" description="Disordered" evidence="7">
    <location>
        <begin position="359"/>
        <end position="424"/>
    </location>
</feature>
<feature type="compositionally biased region" description="Polar residues" evidence="7">
    <location>
        <begin position="173"/>
        <end position="205"/>
    </location>
</feature>
<evidence type="ECO:0000313" key="11">
    <source>
        <dbReference type="EMBL" id="QID81253.1"/>
    </source>
</evidence>
<dbReference type="GO" id="GO:0007265">
    <property type="term" value="P:Ras protein signal transduction"/>
    <property type="evidence" value="ECO:0007669"/>
    <property type="project" value="TreeGrafter"/>
</dbReference>